<dbReference type="EMBL" id="JAGMUV010000033">
    <property type="protein sequence ID" value="KAH7114067.1"/>
    <property type="molecule type" value="Genomic_DNA"/>
</dbReference>
<organism evidence="1 2">
    <name type="scientific">Dactylonectria macrodidyma</name>
    <dbReference type="NCBI Taxonomy" id="307937"/>
    <lineage>
        <taxon>Eukaryota</taxon>
        <taxon>Fungi</taxon>
        <taxon>Dikarya</taxon>
        <taxon>Ascomycota</taxon>
        <taxon>Pezizomycotina</taxon>
        <taxon>Sordariomycetes</taxon>
        <taxon>Hypocreomycetidae</taxon>
        <taxon>Hypocreales</taxon>
        <taxon>Nectriaceae</taxon>
        <taxon>Dactylonectria</taxon>
    </lineage>
</organism>
<dbReference type="OrthoDB" id="5245157at2759"/>
<sequence length="150" mass="17189">MKLPGTIRATIMCESGESGKSGDSEDPTFSDDKNLHALRASLSVAIFKIEKYIATLDHSPAYWAAMILHPGLKKRWIEKNLDEEHAQHVFSTFTKFFDDEYKKLDLRDNQPVDQAQPCYLIDDDFYDKPEDLTQKDELTSYFSGPLLPIQ</sequence>
<protein>
    <submittedName>
        <fullName evidence="1">Uncharacterized protein</fullName>
    </submittedName>
</protein>
<proteinExistence type="predicted"/>
<comment type="caution">
    <text evidence="1">The sequence shown here is derived from an EMBL/GenBank/DDBJ whole genome shotgun (WGS) entry which is preliminary data.</text>
</comment>
<evidence type="ECO:0000313" key="2">
    <source>
        <dbReference type="Proteomes" id="UP000738349"/>
    </source>
</evidence>
<dbReference type="AlphaFoldDB" id="A0A9P9D7U7"/>
<gene>
    <name evidence="1" type="ORF">EDB81DRAFT_767894</name>
</gene>
<evidence type="ECO:0000313" key="1">
    <source>
        <dbReference type="EMBL" id="KAH7114067.1"/>
    </source>
</evidence>
<dbReference type="Proteomes" id="UP000738349">
    <property type="component" value="Unassembled WGS sequence"/>
</dbReference>
<accession>A0A9P9D7U7</accession>
<keyword evidence="2" id="KW-1185">Reference proteome</keyword>
<reference evidence="1" key="1">
    <citation type="journal article" date="2021" name="Nat. Commun.">
        <title>Genetic determinants of endophytism in the Arabidopsis root mycobiome.</title>
        <authorList>
            <person name="Mesny F."/>
            <person name="Miyauchi S."/>
            <person name="Thiergart T."/>
            <person name="Pickel B."/>
            <person name="Atanasova L."/>
            <person name="Karlsson M."/>
            <person name="Huettel B."/>
            <person name="Barry K.W."/>
            <person name="Haridas S."/>
            <person name="Chen C."/>
            <person name="Bauer D."/>
            <person name="Andreopoulos W."/>
            <person name="Pangilinan J."/>
            <person name="LaButti K."/>
            <person name="Riley R."/>
            <person name="Lipzen A."/>
            <person name="Clum A."/>
            <person name="Drula E."/>
            <person name="Henrissat B."/>
            <person name="Kohler A."/>
            <person name="Grigoriev I.V."/>
            <person name="Martin F.M."/>
            <person name="Hacquard S."/>
        </authorList>
    </citation>
    <scope>NUCLEOTIDE SEQUENCE</scope>
    <source>
        <strain evidence="1">MPI-CAGE-AT-0147</strain>
    </source>
</reference>
<name>A0A9P9D7U7_9HYPO</name>